<dbReference type="PANTHER" id="PTHR16557">
    <property type="entry name" value="ALKYLATED DNA REPAIR PROTEIN ALKB-RELATED"/>
    <property type="match status" value="1"/>
</dbReference>
<comment type="cofactor">
    <cofactor evidence="5">
        <name>Fe(2+)</name>
        <dbReference type="ChEBI" id="CHEBI:29033"/>
    </cofactor>
    <text evidence="5">Binds 1 Fe(2+) ion per subunit.</text>
</comment>
<sequence>VNLKMFKEKFKYYKRKSPVPDFGSVIDLDKNLQEFAAHVHQVDLSHRQDVNEQFPGLEPINKWLCYTLNSSGAIVIRNPFTVQGQRYWMARCLKDYPQTPNINNLSPQLFPIEVLDDWWRSLQQCTDIDEIRRMNISMRWTTLGYHHDWDSKKYSEEKRGEFPKDLASLSAHFASVLGFKLYEAQAAIVNFYPIGTTLSAHTDHSEPNRTAPLFSFSFGQTAIFLIGGRTKEMCPLAVYLRSGDVLIMSGESRLCYHAVPRVMKARDEPWNNFVHTESSISISSPSCKRARIDSTLVEKVNTYGIDTTLYKKVIDEAFWLPFKSYLNYARININVRQVLNAGETRLPSLDSNTEDIKNTNAISNDR</sequence>
<keyword evidence="2" id="KW-0223">Dioxygenase</keyword>
<dbReference type="GO" id="GO:0008198">
    <property type="term" value="F:ferrous iron binding"/>
    <property type="evidence" value="ECO:0007669"/>
    <property type="project" value="TreeGrafter"/>
</dbReference>
<dbReference type="GO" id="GO:0035515">
    <property type="term" value="F:oxidative RNA demethylase activity"/>
    <property type="evidence" value="ECO:0007669"/>
    <property type="project" value="TreeGrafter"/>
</dbReference>
<dbReference type="GO" id="GO:0035516">
    <property type="term" value="F:broad specificity oxidative DNA demethylase activity"/>
    <property type="evidence" value="ECO:0007669"/>
    <property type="project" value="TreeGrafter"/>
</dbReference>
<evidence type="ECO:0000256" key="2">
    <source>
        <dbReference type="ARBA" id="ARBA00022964"/>
    </source>
</evidence>
<dbReference type="PROSITE" id="PS51471">
    <property type="entry name" value="FE2OG_OXY"/>
    <property type="match status" value="1"/>
</dbReference>
<dbReference type="Gene3D" id="2.60.120.590">
    <property type="entry name" value="Alpha-ketoglutarate-dependent dioxygenase AlkB-like"/>
    <property type="match status" value="1"/>
</dbReference>
<feature type="binding site" evidence="5">
    <location>
        <position position="201"/>
    </location>
    <ligand>
        <name>Fe cation</name>
        <dbReference type="ChEBI" id="CHEBI:24875"/>
        <note>catalytic</note>
    </ligand>
</feature>
<dbReference type="GO" id="GO:0005634">
    <property type="term" value="C:nucleus"/>
    <property type="evidence" value="ECO:0007669"/>
    <property type="project" value="TreeGrafter"/>
</dbReference>
<dbReference type="GO" id="GO:0035513">
    <property type="term" value="P:oxidative RNA demethylation"/>
    <property type="evidence" value="ECO:0007669"/>
    <property type="project" value="TreeGrafter"/>
</dbReference>
<keyword evidence="1 5" id="KW-0479">Metal-binding</keyword>
<gene>
    <name evidence="7" type="primary">ALKB1</name>
</gene>
<keyword evidence="3" id="KW-0560">Oxidoreductase</keyword>
<proteinExistence type="predicted"/>
<dbReference type="InterPro" id="IPR005123">
    <property type="entry name" value="Oxoglu/Fe-dep_dioxygenase_dom"/>
</dbReference>
<dbReference type="PANTHER" id="PTHR16557:SF2">
    <property type="entry name" value="NUCLEIC ACID DIOXYGENASE ALKBH1"/>
    <property type="match status" value="1"/>
</dbReference>
<dbReference type="AlphaFoldDB" id="A0A034WN33"/>
<dbReference type="Pfam" id="PF13532">
    <property type="entry name" value="2OG-FeII_Oxy_2"/>
    <property type="match status" value="1"/>
</dbReference>
<feature type="domain" description="Fe2OG dioxygenase" evidence="6">
    <location>
        <begin position="183"/>
        <end position="276"/>
    </location>
</feature>
<evidence type="ECO:0000256" key="4">
    <source>
        <dbReference type="ARBA" id="ARBA00023004"/>
    </source>
</evidence>
<reference evidence="7" key="1">
    <citation type="journal article" date="2014" name="BMC Genomics">
        <title>Characterizing the developmental transcriptome of the oriental fruit fly, Bactrocera dorsalis (Diptera: Tephritidae) through comparative genomic analysis with Drosophila melanogaster utilizing modENCODE datasets.</title>
        <authorList>
            <person name="Geib S.M."/>
            <person name="Calla B."/>
            <person name="Hall B."/>
            <person name="Hou S."/>
            <person name="Manoukis N.C."/>
        </authorList>
    </citation>
    <scope>NUCLEOTIDE SEQUENCE</scope>
    <source>
        <strain evidence="7">Punador</strain>
    </source>
</reference>
<protein>
    <submittedName>
        <fullName evidence="7">Alkylated DNA repair protein alkB-like protein 1</fullName>
    </submittedName>
</protein>
<dbReference type="GO" id="GO:0005737">
    <property type="term" value="C:cytoplasm"/>
    <property type="evidence" value="ECO:0007669"/>
    <property type="project" value="TreeGrafter"/>
</dbReference>
<keyword evidence="4 5" id="KW-0408">Iron</keyword>
<name>A0A034WN33_BACDO</name>
<dbReference type="SUPFAM" id="SSF51197">
    <property type="entry name" value="Clavaminate synthase-like"/>
    <property type="match status" value="1"/>
</dbReference>
<feature type="binding site" evidence="5">
    <location>
        <position position="257"/>
    </location>
    <ligand>
        <name>Fe cation</name>
        <dbReference type="ChEBI" id="CHEBI:24875"/>
        <note>catalytic</note>
    </ligand>
</feature>
<evidence type="ECO:0000256" key="1">
    <source>
        <dbReference type="ARBA" id="ARBA00022723"/>
    </source>
</evidence>
<dbReference type="InterPro" id="IPR037151">
    <property type="entry name" value="AlkB-like_sf"/>
</dbReference>
<dbReference type="OrthoDB" id="6614653at2759"/>
<feature type="non-terminal residue" evidence="7">
    <location>
        <position position="1"/>
    </location>
</feature>
<evidence type="ECO:0000256" key="5">
    <source>
        <dbReference type="PIRSR" id="PIRSR604574-2"/>
    </source>
</evidence>
<feature type="binding site" evidence="5">
    <location>
        <position position="203"/>
    </location>
    <ligand>
        <name>Fe cation</name>
        <dbReference type="ChEBI" id="CHEBI:24875"/>
        <note>catalytic</note>
    </ligand>
</feature>
<evidence type="ECO:0000256" key="3">
    <source>
        <dbReference type="ARBA" id="ARBA00023002"/>
    </source>
</evidence>
<dbReference type="InterPro" id="IPR004574">
    <property type="entry name" value="Alkb"/>
</dbReference>
<organism evidence="7">
    <name type="scientific">Bactrocera dorsalis</name>
    <name type="common">Oriental fruit fly</name>
    <name type="synonym">Dacus dorsalis</name>
    <dbReference type="NCBI Taxonomy" id="27457"/>
    <lineage>
        <taxon>Eukaryota</taxon>
        <taxon>Metazoa</taxon>
        <taxon>Ecdysozoa</taxon>
        <taxon>Arthropoda</taxon>
        <taxon>Hexapoda</taxon>
        <taxon>Insecta</taxon>
        <taxon>Pterygota</taxon>
        <taxon>Neoptera</taxon>
        <taxon>Endopterygota</taxon>
        <taxon>Diptera</taxon>
        <taxon>Brachycera</taxon>
        <taxon>Muscomorpha</taxon>
        <taxon>Tephritoidea</taxon>
        <taxon>Tephritidae</taxon>
        <taxon>Bactrocera</taxon>
        <taxon>Bactrocera</taxon>
    </lineage>
</organism>
<dbReference type="EMBL" id="GAKP01001961">
    <property type="protein sequence ID" value="JAC56991.1"/>
    <property type="molecule type" value="Transcribed_RNA"/>
</dbReference>
<evidence type="ECO:0000259" key="6">
    <source>
        <dbReference type="PROSITE" id="PS51471"/>
    </source>
</evidence>
<evidence type="ECO:0000313" key="7">
    <source>
        <dbReference type="EMBL" id="JAC56991.1"/>
    </source>
</evidence>
<accession>A0A034WN33</accession>
<dbReference type="InterPro" id="IPR027450">
    <property type="entry name" value="AlkB-like"/>
</dbReference>